<keyword evidence="6" id="KW-0143">Chaperone</keyword>
<dbReference type="Pfam" id="PF09976">
    <property type="entry name" value="TPR_21"/>
    <property type="match status" value="1"/>
</dbReference>
<comment type="similarity">
    <text evidence="7">Belongs to the YfgM family.</text>
</comment>
<protein>
    <recommendedName>
        <fullName evidence="8">Ancillary SecYEG translocon subunit</fullName>
    </recommendedName>
</protein>
<dbReference type="PIRSF" id="PIRSF006170">
    <property type="entry name" value="YfgM"/>
    <property type="match status" value="1"/>
</dbReference>
<feature type="transmembrane region" description="Helical" evidence="9">
    <location>
        <begin position="25"/>
        <end position="46"/>
    </location>
</feature>
<evidence type="ECO:0000256" key="4">
    <source>
        <dbReference type="ARBA" id="ARBA00022989"/>
    </source>
</evidence>
<name>A0A080LYF3_9PROT</name>
<dbReference type="InterPro" id="IPR026039">
    <property type="entry name" value="YfgM"/>
</dbReference>
<evidence type="ECO:0000256" key="2">
    <source>
        <dbReference type="ARBA" id="ARBA00022475"/>
    </source>
</evidence>
<keyword evidence="3 9" id="KW-0812">Transmembrane</keyword>
<dbReference type="EMBL" id="JDVG02000314">
    <property type="protein sequence ID" value="KFB72955.1"/>
    <property type="molecule type" value="Genomic_DNA"/>
</dbReference>
<evidence type="ECO:0000256" key="6">
    <source>
        <dbReference type="ARBA" id="ARBA00023186"/>
    </source>
</evidence>
<sequence>MATYDLEEQEQIAEMKAWWQQYGNLLAGIVTAASICVVGWQGWNWYQRNQAAQASLVYSVMQKAVLENDAQRIKAASGELLEKFPGTAYAPLAALMAAKATFAAGDAKTAKLQLLWVVEHGKDELRDLARLRLASVLLDEQAYDEALKQLDGAPSAGFTVRFQDTRGDILDAQGKTAEARAAYRTALAKLDETDPSGKGKNTLQDRQANAAYREALQQKLDALGESS</sequence>
<keyword evidence="4 9" id="KW-1133">Transmembrane helix</keyword>
<evidence type="ECO:0000256" key="8">
    <source>
        <dbReference type="ARBA" id="ARBA00024235"/>
    </source>
</evidence>
<comment type="subcellular location">
    <subcellularLocation>
        <location evidence="1">Cell membrane</location>
        <topology evidence="1">Single-pass type II membrane protein</topology>
    </subcellularLocation>
</comment>
<evidence type="ECO:0000256" key="5">
    <source>
        <dbReference type="ARBA" id="ARBA00023136"/>
    </source>
</evidence>
<dbReference type="Proteomes" id="UP000020077">
    <property type="component" value="Unassembled WGS sequence"/>
</dbReference>
<evidence type="ECO:0000256" key="9">
    <source>
        <dbReference type="SAM" id="Phobius"/>
    </source>
</evidence>
<evidence type="ECO:0000259" key="10">
    <source>
        <dbReference type="Pfam" id="PF09976"/>
    </source>
</evidence>
<keyword evidence="5 9" id="KW-0472">Membrane</keyword>
<gene>
    <name evidence="11" type="ORF">AW09_001823</name>
</gene>
<accession>A0A080LYF3</accession>
<organism evidence="11 12">
    <name type="scientific">Candidatus Accumulibacter phosphatis</name>
    <dbReference type="NCBI Taxonomy" id="327160"/>
    <lineage>
        <taxon>Bacteria</taxon>
        <taxon>Pseudomonadati</taxon>
        <taxon>Pseudomonadota</taxon>
        <taxon>Betaproteobacteria</taxon>
        <taxon>Candidatus Accumulibacter</taxon>
    </lineage>
</organism>
<evidence type="ECO:0000313" key="12">
    <source>
        <dbReference type="Proteomes" id="UP000020077"/>
    </source>
</evidence>
<dbReference type="GO" id="GO:0044877">
    <property type="term" value="F:protein-containing complex binding"/>
    <property type="evidence" value="ECO:0007669"/>
    <property type="project" value="InterPro"/>
</dbReference>
<dbReference type="PANTHER" id="PTHR38035:SF1">
    <property type="entry name" value="ANCILLARY SECYEG TRANSLOCON SUBUNIT"/>
    <property type="match status" value="1"/>
</dbReference>
<dbReference type="AlphaFoldDB" id="A0A080LYF3"/>
<evidence type="ECO:0000256" key="3">
    <source>
        <dbReference type="ARBA" id="ARBA00022692"/>
    </source>
</evidence>
<evidence type="ECO:0000256" key="7">
    <source>
        <dbReference type="ARBA" id="ARBA00024197"/>
    </source>
</evidence>
<keyword evidence="2" id="KW-1003">Cell membrane</keyword>
<comment type="caution">
    <text evidence="11">The sequence shown here is derived from an EMBL/GenBank/DDBJ whole genome shotgun (WGS) entry which is preliminary data.</text>
</comment>
<proteinExistence type="inferred from homology"/>
<dbReference type="PANTHER" id="PTHR38035">
    <property type="entry name" value="UPF0070 PROTEIN YFGM"/>
    <property type="match status" value="1"/>
</dbReference>
<dbReference type="GO" id="GO:0005886">
    <property type="term" value="C:plasma membrane"/>
    <property type="evidence" value="ECO:0007669"/>
    <property type="project" value="UniProtKB-SubCell"/>
</dbReference>
<dbReference type="InterPro" id="IPR018704">
    <property type="entry name" value="SecYEG/CpoB_TPR"/>
</dbReference>
<evidence type="ECO:0000256" key="1">
    <source>
        <dbReference type="ARBA" id="ARBA00004401"/>
    </source>
</evidence>
<reference evidence="11 12" key="1">
    <citation type="submission" date="2014-02" db="EMBL/GenBank/DDBJ databases">
        <title>Expanding our view of genomic diversity in Candidatus Accumulibacter clades.</title>
        <authorList>
            <person name="Skennerton C.T."/>
            <person name="Barr J.J."/>
            <person name="Slater F.R."/>
            <person name="Bond P.L."/>
            <person name="Tyson G.W."/>
        </authorList>
    </citation>
    <scope>NUCLEOTIDE SEQUENCE [LARGE SCALE GENOMIC DNA]</scope>
    <source>
        <strain evidence="12">BA-91</strain>
    </source>
</reference>
<evidence type="ECO:0000313" key="11">
    <source>
        <dbReference type="EMBL" id="KFB72955.1"/>
    </source>
</evidence>
<dbReference type="InterPro" id="IPR011990">
    <property type="entry name" value="TPR-like_helical_dom_sf"/>
</dbReference>
<feature type="domain" description="Ancillary SecYEG translocon subunit/Cell division coordinator CpoB TPR" evidence="10">
    <location>
        <begin position="16"/>
        <end position="224"/>
    </location>
</feature>
<dbReference type="Gene3D" id="1.25.40.10">
    <property type="entry name" value="Tetratricopeptide repeat domain"/>
    <property type="match status" value="1"/>
</dbReference>